<dbReference type="SMART" id="SM00490">
    <property type="entry name" value="HELICc"/>
    <property type="match status" value="1"/>
</dbReference>
<dbReference type="FunFam" id="3.40.50.10810:FF:000009">
    <property type="entry name" value="B-TFIID TATA-box-binding protein-associated factor 1"/>
    <property type="match status" value="1"/>
</dbReference>
<keyword evidence="7" id="KW-0067">ATP-binding</keyword>
<accession>A0A4T0X3Q2</accession>
<dbReference type="InterPro" id="IPR011989">
    <property type="entry name" value="ARM-like"/>
</dbReference>
<dbReference type="Proteomes" id="UP000307173">
    <property type="component" value="Unassembled WGS sequence"/>
</dbReference>
<feature type="compositionally biased region" description="Polar residues" evidence="12">
    <location>
        <begin position="193"/>
        <end position="208"/>
    </location>
</feature>
<dbReference type="OrthoDB" id="10252227at2759"/>
<dbReference type="EMBL" id="SELW01000218">
    <property type="protein sequence ID" value="TID30021.1"/>
    <property type="molecule type" value="Genomic_DNA"/>
</dbReference>
<evidence type="ECO:0000256" key="2">
    <source>
        <dbReference type="ARBA" id="ARBA00007025"/>
    </source>
</evidence>
<dbReference type="InterPro" id="IPR038718">
    <property type="entry name" value="SNF2-like_sf"/>
</dbReference>
<reference evidence="15 16" key="1">
    <citation type="journal article" date="2019" name="Front. Genet.">
        <title>Whole-Genome Sequencing of the Opportunistic Yeast Pathogen Candida inconspicua Uncovers Its Hybrid Origin.</title>
        <authorList>
            <person name="Mixao V."/>
            <person name="Hansen A.P."/>
            <person name="Saus E."/>
            <person name="Boekhout T."/>
            <person name="Lass-Florl C."/>
            <person name="Gabaldon T."/>
        </authorList>
    </citation>
    <scope>NUCLEOTIDE SEQUENCE [LARGE SCALE GENOMIC DNA]</scope>
    <source>
        <strain evidence="15 16">CBS 180</strain>
    </source>
</reference>
<keyword evidence="4" id="KW-0547">Nucleotide-binding</keyword>
<dbReference type="Gene3D" id="3.40.50.10810">
    <property type="entry name" value="Tandem AAA-ATPase domain"/>
    <property type="match status" value="1"/>
</dbReference>
<dbReference type="PROSITE" id="PS51192">
    <property type="entry name" value="HELICASE_ATP_BIND_1"/>
    <property type="match status" value="1"/>
</dbReference>
<comment type="similarity">
    <text evidence="2">Belongs to the SNF2/RAD54 helicase family.</text>
</comment>
<dbReference type="Gene3D" id="3.40.50.300">
    <property type="entry name" value="P-loop containing nucleotide triphosphate hydrolases"/>
    <property type="match status" value="1"/>
</dbReference>
<name>A0A4T0X3Q2_9ASCO</name>
<evidence type="ECO:0000256" key="1">
    <source>
        <dbReference type="ARBA" id="ARBA00004123"/>
    </source>
</evidence>
<evidence type="ECO:0000256" key="3">
    <source>
        <dbReference type="ARBA" id="ARBA00022737"/>
    </source>
</evidence>
<evidence type="ECO:0000256" key="5">
    <source>
        <dbReference type="ARBA" id="ARBA00022801"/>
    </source>
</evidence>
<dbReference type="CDD" id="cd17999">
    <property type="entry name" value="DEXHc_Mot1"/>
    <property type="match status" value="1"/>
</dbReference>
<evidence type="ECO:0000256" key="11">
    <source>
        <dbReference type="ARBA" id="ARBA00081329"/>
    </source>
</evidence>
<dbReference type="CDD" id="cd18793">
    <property type="entry name" value="SF2_C_SNF"/>
    <property type="match status" value="1"/>
</dbReference>
<comment type="subcellular location">
    <subcellularLocation>
        <location evidence="1">Nucleus</location>
    </subcellularLocation>
</comment>
<dbReference type="SMART" id="SM00487">
    <property type="entry name" value="DEXDc"/>
    <property type="match status" value="1"/>
</dbReference>
<protein>
    <recommendedName>
        <fullName evidence="10">TATA-binding protein-associated factor mot1</fullName>
    </recommendedName>
    <alternativeName>
        <fullName evidence="11">Modifier of transcription 1</fullName>
    </alternativeName>
</protein>
<gene>
    <name evidence="15" type="ORF">CANINC_001390</name>
</gene>
<dbReference type="GO" id="GO:0017025">
    <property type="term" value="F:TBP-class protein binding"/>
    <property type="evidence" value="ECO:0007669"/>
    <property type="project" value="InterPro"/>
</dbReference>
<keyword evidence="9" id="KW-0539">Nucleus</keyword>
<feature type="domain" description="Helicase ATP-binding" evidence="13">
    <location>
        <begin position="1349"/>
        <end position="1527"/>
    </location>
</feature>
<dbReference type="STRING" id="52247.A0A4T0X3Q2"/>
<dbReference type="InterPro" id="IPR016024">
    <property type="entry name" value="ARM-type_fold"/>
</dbReference>
<dbReference type="PANTHER" id="PTHR36498">
    <property type="entry name" value="TATA-BINDING PROTEIN-ASSOCIATED FACTOR 172"/>
    <property type="match status" value="1"/>
</dbReference>
<keyword evidence="6" id="KW-0347">Helicase</keyword>
<evidence type="ECO:0000256" key="7">
    <source>
        <dbReference type="ARBA" id="ARBA00022840"/>
    </source>
</evidence>
<evidence type="ECO:0000313" key="16">
    <source>
        <dbReference type="Proteomes" id="UP000307173"/>
    </source>
</evidence>
<dbReference type="GO" id="GO:0003677">
    <property type="term" value="F:DNA binding"/>
    <property type="evidence" value="ECO:0007669"/>
    <property type="project" value="UniProtKB-KW"/>
</dbReference>
<evidence type="ECO:0000256" key="12">
    <source>
        <dbReference type="SAM" id="MobiDB-lite"/>
    </source>
</evidence>
<evidence type="ECO:0000256" key="6">
    <source>
        <dbReference type="ARBA" id="ARBA00022806"/>
    </source>
</evidence>
<dbReference type="InterPro" id="IPR000330">
    <property type="entry name" value="SNF2_N"/>
</dbReference>
<dbReference type="GO" id="GO:0005524">
    <property type="term" value="F:ATP binding"/>
    <property type="evidence" value="ECO:0007669"/>
    <property type="project" value="UniProtKB-KW"/>
</dbReference>
<dbReference type="GO" id="GO:0005634">
    <property type="term" value="C:nucleus"/>
    <property type="evidence" value="ECO:0007669"/>
    <property type="project" value="UniProtKB-SubCell"/>
</dbReference>
<organism evidence="15 16">
    <name type="scientific">Pichia inconspicua</name>
    <dbReference type="NCBI Taxonomy" id="52247"/>
    <lineage>
        <taxon>Eukaryota</taxon>
        <taxon>Fungi</taxon>
        <taxon>Dikarya</taxon>
        <taxon>Ascomycota</taxon>
        <taxon>Saccharomycotina</taxon>
        <taxon>Pichiomycetes</taxon>
        <taxon>Pichiales</taxon>
        <taxon>Pichiaceae</taxon>
        <taxon>Pichia</taxon>
    </lineage>
</organism>
<feature type="domain" description="Helicase C-terminal" evidence="14">
    <location>
        <begin position="1704"/>
        <end position="1856"/>
    </location>
</feature>
<dbReference type="InterPro" id="IPR027417">
    <property type="entry name" value="P-loop_NTPase"/>
</dbReference>
<dbReference type="SUPFAM" id="SSF48371">
    <property type="entry name" value="ARM repeat"/>
    <property type="match status" value="2"/>
</dbReference>
<keyword evidence="5" id="KW-0378">Hydrolase</keyword>
<dbReference type="InterPro" id="IPR044078">
    <property type="entry name" value="Mot1_ATP-bd"/>
</dbReference>
<dbReference type="GO" id="GO:0016887">
    <property type="term" value="F:ATP hydrolysis activity"/>
    <property type="evidence" value="ECO:0007669"/>
    <property type="project" value="InterPro"/>
</dbReference>
<evidence type="ECO:0000259" key="13">
    <source>
        <dbReference type="PROSITE" id="PS51192"/>
    </source>
</evidence>
<keyword evidence="8" id="KW-0238">DNA-binding</keyword>
<evidence type="ECO:0000256" key="4">
    <source>
        <dbReference type="ARBA" id="ARBA00022741"/>
    </source>
</evidence>
<dbReference type="SUPFAM" id="SSF52540">
    <property type="entry name" value="P-loop containing nucleoside triphosphate hydrolases"/>
    <property type="match status" value="2"/>
</dbReference>
<evidence type="ECO:0000259" key="14">
    <source>
        <dbReference type="PROSITE" id="PS51194"/>
    </source>
</evidence>
<dbReference type="InterPro" id="IPR044972">
    <property type="entry name" value="Mot1"/>
</dbReference>
<evidence type="ECO:0000256" key="10">
    <source>
        <dbReference type="ARBA" id="ARBA00073046"/>
    </source>
</evidence>
<dbReference type="InterPro" id="IPR014001">
    <property type="entry name" value="Helicase_ATP-bd"/>
</dbReference>
<keyword evidence="3" id="KW-0677">Repeat</keyword>
<dbReference type="Pfam" id="PF00176">
    <property type="entry name" value="SNF2-rel_dom"/>
    <property type="match status" value="1"/>
</dbReference>
<evidence type="ECO:0000256" key="9">
    <source>
        <dbReference type="ARBA" id="ARBA00023242"/>
    </source>
</evidence>
<dbReference type="InterPro" id="IPR001650">
    <property type="entry name" value="Helicase_C-like"/>
</dbReference>
<dbReference type="GO" id="GO:0004386">
    <property type="term" value="F:helicase activity"/>
    <property type="evidence" value="ECO:0007669"/>
    <property type="project" value="UniProtKB-KW"/>
</dbReference>
<comment type="caution">
    <text evidence="15">The sequence shown here is derived from an EMBL/GenBank/DDBJ whole genome shotgun (WGS) entry which is preliminary data.</text>
</comment>
<dbReference type="PROSITE" id="PS51194">
    <property type="entry name" value="HELICASE_CTER"/>
    <property type="match status" value="1"/>
</dbReference>
<dbReference type="InterPro" id="IPR049730">
    <property type="entry name" value="SNF2/RAD54-like_C"/>
</dbReference>
<proteinExistence type="inferred from homology"/>
<feature type="region of interest" description="Disordered" evidence="12">
    <location>
        <begin position="187"/>
        <end position="221"/>
    </location>
</feature>
<evidence type="ECO:0000313" key="15">
    <source>
        <dbReference type="EMBL" id="TID30021.1"/>
    </source>
</evidence>
<dbReference type="Pfam" id="PF00271">
    <property type="entry name" value="Helicase_C"/>
    <property type="match status" value="1"/>
</dbReference>
<keyword evidence="16" id="KW-1185">Reference proteome</keyword>
<dbReference type="FunFam" id="3.40.50.300:FF:000428">
    <property type="entry name" value="TATA-binding protein-associated factor 172"/>
    <property type="match status" value="1"/>
</dbReference>
<sequence length="1935" mass="219346">MSRLDRLVIILETGSNSFVRNTAADQLADLAKMHPHDILNLISRVYPFLFHKKWETRIAAARAFGGIVSNVSKWDPNQNDEIEGSSIKYDESENLDLIYQNLKKDEELDDFEERNLKTLLNTDEYESILVSFDDWSLDDLLASGSKLLSTSSDSFNSNCYESTSNYEKNFNLTKKLGFDEFFNNLKHEDPSERSISPNPETLTSTSSIKTEEPSSKSPKVSARMRALAKRKAKFGNYQPNVDISKSTISNHLSATGDLSNSSESPAAPDIDISIQNNGTKMMVESKPTQESLSSFSKFENHVWILQGVYELLIKTLFSPNWESRHGAALGLREIMKYKYLAQAVGRVSTKSRSENNERNEKTLEDLVVRILSIFAMDRFGDYVSDTVIAPVRENAAQILAALLRWINDDTVIKTFNALCELVTQDNVTGSCWEAKHGGLLGLRYFVSIKPDTVLNDSSMLSQISKIVINCLRGGSNDFDRDDDVQTVAASILLPITSEFVKLQHDQVKELLYVLWGCLIDLKDDLAAATGSVMDLLGRLCSEEIVTEILHEMSISSEDWNFTKLVPRLYPFLRHSLLSVRRSVLNTLLSFINISDKSMHQWINGHIIRLIFQNILMERNDEILELSSVVFYKLVENLTNNNVSLEEIFKPHILPCIDLLTTPIGLPRFNYSMNPSSIMRASGHTMSMQDIQLTGINYKNVQTTTPSCGLDDVERRRKRKNDSLCNNDILSPGVTSSGIPTSEYDLHVNIDAPMINGDVTLVPTEIILKTRLYGACALGKLTSMFVNIDLLMQIFELIRKKLESEFLTTRLISSWIFKKFFDFVVDDAKVDKGKYDTVAQFINPILLEILQTDTLSLPFFKEIVPLLRSTRSHCGYMLSLFREQARLPLSKMKNVAILVTGERDAGPDAFSLNDAKHLIGEWYEISYKSLNATARISFGSALENAKKRVEYSIVEVETELSSRLHALYASVAGTYIHSVVLEVEGKLPNKMNPIIRSLMDGVKLINSSLIQDETAKDVAYLVNRLIEEGRSAISDKIVKNLSGFLCVDPAEVPEFTPNKSYNGILSLIREGRDANMVDEVETVPDRTDEEKNISDFEVRKAIIKRRGGKVTLESLAKLFGNKLFTQLGKLKVLMFEPLERLDQHDLSEKECQNIIDSYELVRCIFPCIAIELRDEILDRQNLLLKGLSSNESVFRYMSAKCLSIIISTCPTSGFQFLVDKMLPLLNNPSNVNERQGAIECIYHVVYTMGSTILPYVVFLLVPTLGRMSDSNRDVRLISTSTFAQIIKLVPLESGIPDPVDMPESLLVGRQKEREFLSQMMDPSKIEPFALPVAIKATLRKYQQEGVNWLYFLNKYHLHGILCDDMGLGKTLQTICMIASDHYLRNEEFEKNGSIENRKLPSLIVCPPSLTGHWEEEFHTFAEFMRVVVYAGPPSIRTELKSTINKGLKDDIDIIVTSYDVVRNDIDFISGIDFNYCVLDEGHIIKNAKSALSKSVKQLKAEHRLILSGTPIQNNVVELWSLFDFLMPGFLGTYKQFDRKFAKPIALSKKNKGKKEQENGALVLESLHKQVLPFMLRRLKEDVLADLPPKIIQDYYCELSNLQKQLYKDFISKQKQNIIKDLENDHDEVIDEEESKMNGSKQHVFQVLQYMRKLCNHPSLVLNKNHPQYGEVIEYLNKSGMKLDDIEHGPKLIALKNLLKECGIGLIGNESTVISQHRALIFCQMKDMLDIVENELIKKHMPNVSYLRMDGSTDARFRQQIVKKFNEDPSIDVLLLTTKVGGLGLNLTGADTVIFVEHDWNPMNDLQAMDRAHRLGQKRVVNVYRLITKDTLEEKIMGLQKFKMNIASSIVNQQNAGLASMDTHQLLDLFESDNVKEGMNDNEFKHHTQLNEKIEEVTDENGIGGKAGSAVKQLGELWDEKQYEEEYNLNQFIQTLQ</sequence>
<evidence type="ECO:0000256" key="8">
    <source>
        <dbReference type="ARBA" id="ARBA00023125"/>
    </source>
</evidence>
<dbReference type="Pfam" id="PF12054">
    <property type="entry name" value="DUF3535"/>
    <property type="match status" value="1"/>
</dbReference>
<dbReference type="InterPro" id="IPR022707">
    <property type="entry name" value="Mot1_central_dom"/>
</dbReference>
<dbReference type="Gene3D" id="1.25.10.10">
    <property type="entry name" value="Leucine-rich Repeat Variant"/>
    <property type="match status" value="2"/>
</dbReference>
<dbReference type="PANTHER" id="PTHR36498:SF1">
    <property type="entry name" value="TATA-BINDING PROTEIN-ASSOCIATED FACTOR 172"/>
    <property type="match status" value="1"/>
</dbReference>